<reference evidence="16" key="2">
    <citation type="submission" date="2025-08" db="UniProtKB">
        <authorList>
            <consortium name="Ensembl"/>
        </authorList>
    </citation>
    <scope>IDENTIFICATION</scope>
</reference>
<evidence type="ECO:0000313" key="17">
    <source>
        <dbReference type="Proteomes" id="UP000005207"/>
    </source>
</evidence>
<dbReference type="GO" id="GO:0005829">
    <property type="term" value="C:cytosol"/>
    <property type="evidence" value="ECO:0007669"/>
    <property type="project" value="UniProtKB-ARBA"/>
</dbReference>
<dbReference type="PANTHER" id="PTHR47969">
    <property type="entry name" value="CHROMOSOME-ASSOCIATED KINESIN KIF4A-RELATED"/>
    <property type="match status" value="1"/>
</dbReference>
<evidence type="ECO:0000256" key="8">
    <source>
        <dbReference type="ARBA" id="ARBA00023212"/>
    </source>
</evidence>
<dbReference type="FunFam" id="3.40.850.10:FF:000028">
    <property type="entry name" value="Kinesin-like protein"/>
    <property type="match status" value="1"/>
</dbReference>
<keyword evidence="5 11" id="KW-0067">ATP-binding</keyword>
<accession>A0A669BUS6</accession>
<dbReference type="GO" id="GO:0005874">
    <property type="term" value="C:microtubule"/>
    <property type="evidence" value="ECO:0007669"/>
    <property type="project" value="UniProtKB-KW"/>
</dbReference>
<evidence type="ECO:0000256" key="11">
    <source>
        <dbReference type="PROSITE-ProRule" id="PRU00283"/>
    </source>
</evidence>
<dbReference type="InterPro" id="IPR019821">
    <property type="entry name" value="Kinesin_motor_CS"/>
</dbReference>
<feature type="coiled-coil region" evidence="13">
    <location>
        <begin position="412"/>
        <end position="531"/>
    </location>
</feature>
<dbReference type="GO" id="GO:0016939">
    <property type="term" value="C:kinesin II complex"/>
    <property type="evidence" value="ECO:0007669"/>
    <property type="project" value="UniProtKB-ARBA"/>
</dbReference>
<evidence type="ECO:0000256" key="14">
    <source>
        <dbReference type="SAM" id="MobiDB-lite"/>
    </source>
</evidence>
<feature type="domain" description="Kinesin motor" evidence="15">
    <location>
        <begin position="14"/>
        <end position="345"/>
    </location>
</feature>
<evidence type="ECO:0000313" key="16">
    <source>
        <dbReference type="Ensembl" id="ENSONIP00000039484.1"/>
    </source>
</evidence>
<dbReference type="PROSITE" id="PS50067">
    <property type="entry name" value="KINESIN_MOTOR_2"/>
    <property type="match status" value="1"/>
</dbReference>
<dbReference type="GO" id="GO:0010970">
    <property type="term" value="P:transport along microtubule"/>
    <property type="evidence" value="ECO:0007669"/>
    <property type="project" value="UniProtKB-ARBA"/>
</dbReference>
<dbReference type="GO" id="GO:0005814">
    <property type="term" value="C:centriole"/>
    <property type="evidence" value="ECO:0007669"/>
    <property type="project" value="UniProtKB-ARBA"/>
</dbReference>
<evidence type="ECO:0000256" key="7">
    <source>
        <dbReference type="ARBA" id="ARBA00023175"/>
    </source>
</evidence>
<feature type="binding site" evidence="11">
    <location>
        <begin position="100"/>
        <end position="107"/>
    </location>
    <ligand>
        <name>ATP</name>
        <dbReference type="ChEBI" id="CHEBI:30616"/>
    </ligand>
</feature>
<name>A0A669BUS6_ORENI</name>
<dbReference type="Pfam" id="PF00225">
    <property type="entry name" value="Kinesin"/>
    <property type="match status" value="1"/>
</dbReference>
<dbReference type="InterPro" id="IPR027640">
    <property type="entry name" value="Kinesin-like_fam"/>
</dbReference>
<dbReference type="GO" id="GO:0008017">
    <property type="term" value="F:microtubule binding"/>
    <property type="evidence" value="ECO:0007669"/>
    <property type="project" value="InterPro"/>
</dbReference>
<feature type="compositionally biased region" description="Basic residues" evidence="14">
    <location>
        <begin position="665"/>
        <end position="679"/>
    </location>
</feature>
<comment type="subunit">
    <text evidence="10">Heterodimer of KIF3A and KIF3B. Interacts with CIMAP3. Interacts with CLN3. Interacts with DCTN1. Interacts with FLCN. Interacts with AP3B1.</text>
</comment>
<keyword evidence="2" id="KW-0963">Cytoplasm</keyword>
<dbReference type="PANTHER" id="PTHR47969:SF21">
    <property type="entry name" value="KINESIN-LIKE PROTEIN"/>
    <property type="match status" value="1"/>
</dbReference>
<comment type="function">
    <text evidence="9">Microtubule-based anterograde translocator for membranous organelles. Plus end-directed microtubule sliding activity in vitro. Plays a role in primary cilia formation. Plays a role in centriole cohesion and subdistal appendage organization and function. Regulates the formation of the subdistal appendage via recruitment of DCTN1 to the centriole. Also required for ciliary basal feet formation and microtubule anchoring to mother centriole.</text>
</comment>
<evidence type="ECO:0000256" key="4">
    <source>
        <dbReference type="ARBA" id="ARBA00022741"/>
    </source>
</evidence>
<dbReference type="GO" id="GO:0005524">
    <property type="term" value="F:ATP binding"/>
    <property type="evidence" value="ECO:0007669"/>
    <property type="project" value="UniProtKB-UniRule"/>
</dbReference>
<comment type="subcellular location">
    <subcellularLocation>
        <location evidence="1">Cytoplasm</location>
        <location evidence="1">Cytoskeleton</location>
    </subcellularLocation>
</comment>
<dbReference type="GO" id="GO:0005929">
    <property type="term" value="C:cilium"/>
    <property type="evidence" value="ECO:0007669"/>
    <property type="project" value="UniProtKB-ARBA"/>
</dbReference>
<dbReference type="PRINTS" id="PR00380">
    <property type="entry name" value="KINESINHEAVY"/>
</dbReference>
<dbReference type="GeneTree" id="ENSGT00940000156386"/>
<dbReference type="InterPro" id="IPR027417">
    <property type="entry name" value="P-loop_NTPase"/>
</dbReference>
<reference evidence="16" key="3">
    <citation type="submission" date="2025-09" db="UniProtKB">
        <authorList>
            <consortium name="Ensembl"/>
        </authorList>
    </citation>
    <scope>IDENTIFICATION</scope>
</reference>
<evidence type="ECO:0000256" key="10">
    <source>
        <dbReference type="ARBA" id="ARBA00065526"/>
    </source>
</evidence>
<proteinExistence type="inferred from homology"/>
<protein>
    <recommendedName>
        <fullName evidence="12">Kinesin-like protein</fullName>
    </recommendedName>
</protein>
<keyword evidence="3 12" id="KW-0493">Microtubule</keyword>
<evidence type="ECO:0000256" key="6">
    <source>
        <dbReference type="ARBA" id="ARBA00023054"/>
    </source>
</evidence>
<feature type="region of interest" description="Disordered" evidence="14">
    <location>
        <begin position="656"/>
        <end position="679"/>
    </location>
</feature>
<dbReference type="SUPFAM" id="SSF52540">
    <property type="entry name" value="P-loop containing nucleoside triphosphate hydrolases"/>
    <property type="match status" value="1"/>
</dbReference>
<dbReference type="Ensembl" id="ENSONIT00000070231.1">
    <property type="protein sequence ID" value="ENSONIP00000039484.1"/>
    <property type="gene ID" value="ENSONIG00000017903.2"/>
</dbReference>
<evidence type="ECO:0000256" key="13">
    <source>
        <dbReference type="SAM" id="Coils"/>
    </source>
</evidence>
<keyword evidence="17" id="KW-1185">Reference proteome</keyword>
<evidence type="ECO:0000256" key="12">
    <source>
        <dbReference type="RuleBase" id="RU000394"/>
    </source>
</evidence>
<dbReference type="GO" id="GO:0003777">
    <property type="term" value="F:microtubule motor activity"/>
    <property type="evidence" value="ECO:0007669"/>
    <property type="project" value="InterPro"/>
</dbReference>
<dbReference type="SMART" id="SM00129">
    <property type="entry name" value="KISc"/>
    <property type="match status" value="1"/>
</dbReference>
<sequence length="679" mass="77431">MPSHKLEKQEVSDNVKVVVRCRPLNQKETTMGHKQAVIVDEMRGTITVNKLENPHEPPKTFTFDTVFGPDSKQLDVYNLTARPIIDSVLEGYNGTIFAYGQTGTGKTFTMEGVRAVPGLRGIIPNSFAHIFGHIAKAEGDTRFLVRVSYLEIYNEEVRDLLGKDQMQRLEVKERPDVGVYIKDLSGYVVNNADDMDRIMTLGHKNRSVGATNMNEHSSRSHAIFTITIECSEKGVDGNQHVRMGKLHLVDLAGSERQGKTGATGQRLKEATKINLSLSTLGNVISALVDGKSTHVPYRNSKLTRLLQDSLGGNSKTMMCANIGPADYNYDETISTLRYANRAKNIKNKARINEDPKDALLRQFQKEIEELKKKLEEGEEISGSDGSASEEMDEGDDEGGESPIIFKVSPDKMVEMQAKIEEERKALEAKLDMEEEERNKARAELEKREKDLLKAQQEHHLLLEKLSALEKKVIVGGVDLLAKAEEQEKLLEESNNELEERRKRAEQLRKELEEKEQERLDIEEKYTSLQEEAQGKTKKLKKVWTMLMAAKSEMADLQQEHHREIEGLLENIRQLSRELRLQMLIIDNFIPQEYQEMIENYVHWNEDIGEWQLKCVAYTGNNMRKQTPAPDKKEKDPFEVDLSHVYLAYTEESMRQSLMKLERPRTSKSSKSGRTKTGRR</sequence>
<keyword evidence="6 13" id="KW-0175">Coiled coil</keyword>
<evidence type="ECO:0000259" key="15">
    <source>
        <dbReference type="PROSITE" id="PS50067"/>
    </source>
</evidence>
<keyword evidence="8" id="KW-0206">Cytoskeleton</keyword>
<dbReference type="PROSITE" id="PS00411">
    <property type="entry name" value="KINESIN_MOTOR_1"/>
    <property type="match status" value="1"/>
</dbReference>
<feature type="compositionally biased region" description="Acidic residues" evidence="14">
    <location>
        <begin position="376"/>
        <end position="399"/>
    </location>
</feature>
<dbReference type="GO" id="GO:0044877">
    <property type="term" value="F:protein-containing complex binding"/>
    <property type="evidence" value="ECO:0007669"/>
    <property type="project" value="UniProtKB-ARBA"/>
</dbReference>
<dbReference type="Gene3D" id="3.40.850.10">
    <property type="entry name" value="Kinesin motor domain"/>
    <property type="match status" value="1"/>
</dbReference>
<dbReference type="CDD" id="cd01371">
    <property type="entry name" value="KISc_KIF3"/>
    <property type="match status" value="1"/>
</dbReference>
<dbReference type="InterPro" id="IPR036961">
    <property type="entry name" value="Kinesin_motor_dom_sf"/>
</dbReference>
<organism evidence="16 17">
    <name type="scientific">Oreochromis niloticus</name>
    <name type="common">Nile tilapia</name>
    <name type="synonym">Tilapia nilotica</name>
    <dbReference type="NCBI Taxonomy" id="8128"/>
    <lineage>
        <taxon>Eukaryota</taxon>
        <taxon>Metazoa</taxon>
        <taxon>Chordata</taxon>
        <taxon>Craniata</taxon>
        <taxon>Vertebrata</taxon>
        <taxon>Euteleostomi</taxon>
        <taxon>Actinopterygii</taxon>
        <taxon>Neopterygii</taxon>
        <taxon>Teleostei</taxon>
        <taxon>Neoteleostei</taxon>
        <taxon>Acanthomorphata</taxon>
        <taxon>Ovalentaria</taxon>
        <taxon>Cichlomorphae</taxon>
        <taxon>Cichliformes</taxon>
        <taxon>Cichlidae</taxon>
        <taxon>African cichlids</taxon>
        <taxon>Pseudocrenilabrinae</taxon>
        <taxon>Oreochromini</taxon>
        <taxon>Oreochromis</taxon>
    </lineage>
</organism>
<gene>
    <name evidence="16" type="primary">KIF3A</name>
    <name evidence="16" type="synonym">kif3a</name>
</gene>
<dbReference type="InterPro" id="IPR001752">
    <property type="entry name" value="Kinesin_motor_dom"/>
</dbReference>
<reference evidence="17" key="1">
    <citation type="submission" date="2012-01" db="EMBL/GenBank/DDBJ databases">
        <title>The Genome Sequence of Oreochromis niloticus (Nile Tilapia).</title>
        <authorList>
            <consortium name="Broad Institute Genome Assembly Team"/>
            <consortium name="Broad Institute Sequencing Platform"/>
            <person name="Di Palma F."/>
            <person name="Johnson J."/>
            <person name="Lander E.S."/>
            <person name="Lindblad-Toh K."/>
        </authorList>
    </citation>
    <scope>NUCLEOTIDE SEQUENCE [LARGE SCALE GENOMIC DNA]</scope>
</reference>
<evidence type="ECO:0000256" key="1">
    <source>
        <dbReference type="ARBA" id="ARBA00004245"/>
    </source>
</evidence>
<evidence type="ECO:0000256" key="9">
    <source>
        <dbReference type="ARBA" id="ARBA00058965"/>
    </source>
</evidence>
<evidence type="ECO:0000256" key="5">
    <source>
        <dbReference type="ARBA" id="ARBA00022840"/>
    </source>
</evidence>
<evidence type="ECO:0000256" key="2">
    <source>
        <dbReference type="ARBA" id="ARBA00022490"/>
    </source>
</evidence>
<evidence type="ECO:0000256" key="3">
    <source>
        <dbReference type="ARBA" id="ARBA00022701"/>
    </source>
</evidence>
<comment type="similarity">
    <text evidence="11 12">Belongs to the TRAFAC class myosin-kinesin ATPase superfamily. Kinesin family.</text>
</comment>
<dbReference type="Proteomes" id="UP000005207">
    <property type="component" value="Linkage group LG2"/>
</dbReference>
<keyword evidence="4 11" id="KW-0547">Nucleotide-binding</keyword>
<dbReference type="AlphaFoldDB" id="A0A669BUS6"/>
<keyword evidence="7 11" id="KW-0505">Motor protein</keyword>
<feature type="region of interest" description="Disordered" evidence="14">
    <location>
        <begin position="372"/>
        <end position="403"/>
    </location>
</feature>